<dbReference type="PANTHER" id="PTHR40633">
    <property type="entry name" value="MATRIX PROTEIN, PUTATIVE (AFU_ORTHOLOGUE AFUA_8G05410)-RELATED"/>
    <property type="match status" value="1"/>
</dbReference>
<feature type="chain" id="PRO_5034195018" description="Yeast cell wall synthesis Kre9/Knh1-like N-terminal domain-containing protein" evidence="2">
    <location>
        <begin position="20"/>
        <end position="274"/>
    </location>
</feature>
<feature type="signal peptide" evidence="2">
    <location>
        <begin position="1"/>
        <end position="19"/>
    </location>
</feature>
<protein>
    <recommendedName>
        <fullName evidence="3">Yeast cell wall synthesis Kre9/Knh1-like N-terminal domain-containing protein</fullName>
    </recommendedName>
</protein>
<dbReference type="EMBL" id="QGMJ01000472">
    <property type="protein sequence ID" value="TVY35974.1"/>
    <property type="molecule type" value="Genomic_DNA"/>
</dbReference>
<evidence type="ECO:0000256" key="1">
    <source>
        <dbReference type="ARBA" id="ARBA00022729"/>
    </source>
</evidence>
<dbReference type="OrthoDB" id="2260257at2759"/>
<organism evidence="4 5">
    <name type="scientific">Lachnellula subtilissima</name>
    <dbReference type="NCBI Taxonomy" id="602034"/>
    <lineage>
        <taxon>Eukaryota</taxon>
        <taxon>Fungi</taxon>
        <taxon>Dikarya</taxon>
        <taxon>Ascomycota</taxon>
        <taxon>Pezizomycotina</taxon>
        <taxon>Leotiomycetes</taxon>
        <taxon>Helotiales</taxon>
        <taxon>Lachnaceae</taxon>
        <taxon>Lachnellula</taxon>
    </lineage>
</organism>
<dbReference type="PANTHER" id="PTHR40633:SF1">
    <property type="entry name" value="GPI ANCHORED SERINE-THREONINE RICH PROTEIN (AFU_ORTHOLOGUE AFUA_1G03630)"/>
    <property type="match status" value="1"/>
</dbReference>
<evidence type="ECO:0000313" key="5">
    <source>
        <dbReference type="Proteomes" id="UP000462212"/>
    </source>
</evidence>
<dbReference type="Pfam" id="PF10342">
    <property type="entry name" value="Kre9_KNH"/>
    <property type="match status" value="1"/>
</dbReference>
<dbReference type="Proteomes" id="UP000462212">
    <property type="component" value="Unassembled WGS sequence"/>
</dbReference>
<reference evidence="4 5" key="1">
    <citation type="submission" date="2018-05" db="EMBL/GenBank/DDBJ databases">
        <title>Genome sequencing and assembly of the regulated plant pathogen Lachnellula willkommii and related sister species for the development of diagnostic species identification markers.</title>
        <authorList>
            <person name="Giroux E."/>
            <person name="Bilodeau G."/>
        </authorList>
    </citation>
    <scope>NUCLEOTIDE SEQUENCE [LARGE SCALE GENOMIC DNA]</scope>
    <source>
        <strain evidence="4 5">CBS 197.66</strain>
    </source>
</reference>
<dbReference type="AlphaFoldDB" id="A0A8H8RM80"/>
<sequence length="274" mass="26992">MRFTQTIFALAAFTSSVLATDPTPGFDAISSPSTKDQNLVSGSDFTITWAASSYTSDSDTVSIVILAGNDPATLQPGETITSIKNSVGSYTWKVPSSTAVTYGFKIQLNSDPTIFQYSQPFHITGGSASSSSSSSVSSSASAVSSAIAISSAIASTISSPSPCSSTIISIVTVTASSGLTTPIIKLASATISNSSATAASNTTLVAPTTSAIANASTTLLKSTIGATKTGGSSSTPASSSSSATSPIVVANAAASNLAQGGIALVGGLVLAFAL</sequence>
<gene>
    <name evidence="4" type="ORF">LSUB1_G005600</name>
</gene>
<name>A0A8H8RM80_9HELO</name>
<evidence type="ECO:0000313" key="4">
    <source>
        <dbReference type="EMBL" id="TVY35974.1"/>
    </source>
</evidence>
<evidence type="ECO:0000259" key="3">
    <source>
        <dbReference type="Pfam" id="PF10342"/>
    </source>
</evidence>
<dbReference type="InterPro" id="IPR052982">
    <property type="entry name" value="SRP1/TIP1-like"/>
</dbReference>
<keyword evidence="1 2" id="KW-0732">Signal</keyword>
<proteinExistence type="predicted"/>
<feature type="domain" description="Yeast cell wall synthesis Kre9/Knh1-like N-terminal" evidence="3">
    <location>
        <begin position="34"/>
        <end position="123"/>
    </location>
</feature>
<comment type="caution">
    <text evidence="4">The sequence shown here is derived from an EMBL/GenBank/DDBJ whole genome shotgun (WGS) entry which is preliminary data.</text>
</comment>
<keyword evidence="5" id="KW-1185">Reference proteome</keyword>
<dbReference type="InterPro" id="IPR018466">
    <property type="entry name" value="Kre9/Knh1-like_N"/>
</dbReference>
<evidence type="ECO:0000256" key="2">
    <source>
        <dbReference type="SAM" id="SignalP"/>
    </source>
</evidence>
<accession>A0A8H8RM80</accession>